<organism evidence="1 2">
    <name type="scientific">Orchesella dallaii</name>
    <dbReference type="NCBI Taxonomy" id="48710"/>
    <lineage>
        <taxon>Eukaryota</taxon>
        <taxon>Metazoa</taxon>
        <taxon>Ecdysozoa</taxon>
        <taxon>Arthropoda</taxon>
        <taxon>Hexapoda</taxon>
        <taxon>Collembola</taxon>
        <taxon>Entomobryomorpha</taxon>
        <taxon>Entomobryoidea</taxon>
        <taxon>Orchesellidae</taxon>
        <taxon>Orchesellinae</taxon>
        <taxon>Orchesella</taxon>
    </lineage>
</organism>
<reference evidence="1 2" key="1">
    <citation type="submission" date="2024-08" db="EMBL/GenBank/DDBJ databases">
        <authorList>
            <person name="Cucini C."/>
            <person name="Frati F."/>
        </authorList>
    </citation>
    <scope>NUCLEOTIDE SEQUENCE [LARGE SCALE GENOMIC DNA]</scope>
</reference>
<proteinExistence type="predicted"/>
<name>A0ABP1QF78_9HEXA</name>
<comment type="caution">
    <text evidence="1">The sequence shown here is derived from an EMBL/GenBank/DDBJ whole genome shotgun (WGS) entry which is preliminary data.</text>
</comment>
<dbReference type="EMBL" id="CAXLJM020000033">
    <property type="protein sequence ID" value="CAL8101207.1"/>
    <property type="molecule type" value="Genomic_DNA"/>
</dbReference>
<dbReference type="Proteomes" id="UP001642540">
    <property type="component" value="Unassembled WGS sequence"/>
</dbReference>
<accession>A0ABP1QF78</accession>
<keyword evidence="2" id="KW-1185">Reference proteome</keyword>
<sequence length="168" mass="19338">MAVMKEHKLELDHMSKLEKEELTRKKSNVVSEQQLDVVKSQLNDLSKPDFKKRIVNRVLRNLERATRDRLLSKLNDECVEDGKHLEVAKNMETESTILDPRTMYPIEYDVETEKLAVNGIEIIVDESEKAVNCSLCDFSMAYKNIKRFGNRAAEALVQDHIIGIHIGK</sequence>
<protein>
    <submittedName>
        <fullName evidence="1">Uncharacterized protein</fullName>
    </submittedName>
</protein>
<gene>
    <name evidence="1" type="ORF">ODALV1_LOCUS10764</name>
</gene>
<evidence type="ECO:0000313" key="1">
    <source>
        <dbReference type="EMBL" id="CAL8101207.1"/>
    </source>
</evidence>
<evidence type="ECO:0000313" key="2">
    <source>
        <dbReference type="Proteomes" id="UP001642540"/>
    </source>
</evidence>